<comment type="caution">
    <text evidence="3">The sequence shown here is derived from an EMBL/GenBank/DDBJ whole genome shotgun (WGS) entry which is preliminary data.</text>
</comment>
<protein>
    <submittedName>
        <fullName evidence="3">DUF1674 domain-containing protein</fullName>
    </submittedName>
</protein>
<proteinExistence type="inferred from homology"/>
<dbReference type="AlphaFoldDB" id="A0A4Q0MJN4"/>
<reference evidence="3 4" key="1">
    <citation type="submission" date="2018-12" db="EMBL/GenBank/DDBJ databases">
        <title>bacterium Hansschlegelia zhihuaiae S113.</title>
        <authorList>
            <person name="He J."/>
        </authorList>
    </citation>
    <scope>NUCLEOTIDE SEQUENCE [LARGE SCALE GENOMIC DNA]</scope>
    <source>
        <strain evidence="3 4">S 113</strain>
    </source>
</reference>
<feature type="compositionally biased region" description="Low complexity" evidence="2">
    <location>
        <begin position="11"/>
        <end position="20"/>
    </location>
</feature>
<evidence type="ECO:0000313" key="3">
    <source>
        <dbReference type="EMBL" id="RXF73675.1"/>
    </source>
</evidence>
<dbReference type="Proteomes" id="UP000289708">
    <property type="component" value="Unassembled WGS sequence"/>
</dbReference>
<name>A0A4Q0MJN4_9HYPH</name>
<accession>A0A4Q0MJN4</accession>
<sequence>MTDDAARPERPMSAAAARALAEAKARRAEQERRETELARDREIDGRKGKDPVRYGDWETKGIASDF</sequence>
<gene>
    <name evidence="3" type="ORF">EK403_08760</name>
</gene>
<dbReference type="EMBL" id="RYFI01000007">
    <property type="protein sequence ID" value="RXF73675.1"/>
    <property type="molecule type" value="Genomic_DNA"/>
</dbReference>
<evidence type="ECO:0000256" key="2">
    <source>
        <dbReference type="SAM" id="MobiDB-lite"/>
    </source>
</evidence>
<organism evidence="3 4">
    <name type="scientific">Hansschlegelia zhihuaiae</name>
    <dbReference type="NCBI Taxonomy" id="405005"/>
    <lineage>
        <taxon>Bacteria</taxon>
        <taxon>Pseudomonadati</taxon>
        <taxon>Pseudomonadota</taxon>
        <taxon>Alphaproteobacteria</taxon>
        <taxon>Hyphomicrobiales</taxon>
        <taxon>Methylopilaceae</taxon>
        <taxon>Hansschlegelia</taxon>
    </lineage>
</organism>
<keyword evidence="4" id="KW-1185">Reference proteome</keyword>
<feature type="compositionally biased region" description="Basic and acidic residues" evidence="2">
    <location>
        <begin position="21"/>
        <end position="59"/>
    </location>
</feature>
<dbReference type="Pfam" id="PF07896">
    <property type="entry name" value="DUF1674"/>
    <property type="match status" value="1"/>
</dbReference>
<feature type="region of interest" description="Disordered" evidence="2">
    <location>
        <begin position="1"/>
        <end position="66"/>
    </location>
</feature>
<evidence type="ECO:0000256" key="1">
    <source>
        <dbReference type="ARBA" id="ARBA00005701"/>
    </source>
</evidence>
<comment type="similarity">
    <text evidence="1">Belongs to the SDHAF4 family.</text>
</comment>
<dbReference type="InterPro" id="IPR012875">
    <property type="entry name" value="SDHF4"/>
</dbReference>
<feature type="compositionally biased region" description="Basic and acidic residues" evidence="2">
    <location>
        <begin position="1"/>
        <end position="10"/>
    </location>
</feature>
<evidence type="ECO:0000313" key="4">
    <source>
        <dbReference type="Proteomes" id="UP000289708"/>
    </source>
</evidence>